<keyword evidence="2" id="KW-0012">Acyltransferase</keyword>
<dbReference type="AlphaFoldDB" id="A0A2M7LLP6"/>
<evidence type="ECO:0000313" key="4">
    <source>
        <dbReference type="EMBL" id="PIX68988.1"/>
    </source>
</evidence>
<dbReference type="GO" id="GO:0016746">
    <property type="term" value="F:acyltransferase activity"/>
    <property type="evidence" value="ECO:0007669"/>
    <property type="project" value="UniProtKB-KW"/>
</dbReference>
<organism evidence="4 5">
    <name type="scientific">Candidatus Roizmanbacteria bacterium CG_4_10_14_3_um_filter_39_13</name>
    <dbReference type="NCBI Taxonomy" id="1974831"/>
    <lineage>
        <taxon>Bacteria</taxon>
        <taxon>Candidatus Roizmaniibacteriota</taxon>
    </lineage>
</organism>
<evidence type="ECO:0000256" key="2">
    <source>
        <dbReference type="ARBA" id="ARBA00023315"/>
    </source>
</evidence>
<protein>
    <submittedName>
        <fullName evidence="4">Nucleotidyl transferase</fullName>
    </submittedName>
</protein>
<comment type="caution">
    <text evidence="4">The sequence shown here is derived from an EMBL/GenBank/DDBJ whole genome shotgun (WGS) entry which is preliminary data.</text>
</comment>
<keyword evidence="1 4" id="KW-0808">Transferase</keyword>
<dbReference type="PANTHER" id="PTHR43584">
    <property type="entry name" value="NUCLEOTIDYL TRANSFERASE"/>
    <property type="match status" value="1"/>
</dbReference>
<sequence>HVLSMQDYFFAHHLTKSIDSSATIHKTATIEGDVFMGKNAKVGAYSKITGPCYIGDNVVVGDHSLIRNSTVEQDSLIGSGCEVARSYLAKGVMLHRNYVGDSVLSEGVSMGAGAVTANYRFDAQTVKTPIKGTLVDSQKGKFGLIAGKDVKIGVNASTYPGVKLSAKTMILPGEVVKKDIL</sequence>
<name>A0A2M7LLP6_9BACT</name>
<evidence type="ECO:0000313" key="5">
    <source>
        <dbReference type="Proteomes" id="UP000228500"/>
    </source>
</evidence>
<gene>
    <name evidence="4" type="ORF">COZ40_00335</name>
</gene>
<feature type="domain" description="Mannose-1-phosphate guanyltransferase C-terminal" evidence="3">
    <location>
        <begin position="18"/>
        <end position="110"/>
    </location>
</feature>
<dbReference type="PANTHER" id="PTHR43584:SF8">
    <property type="entry name" value="N-ACETYLMURAMATE ALPHA-1-PHOSPHATE URIDYLYLTRANSFERASE"/>
    <property type="match status" value="1"/>
</dbReference>
<dbReference type="EMBL" id="PFJH01000014">
    <property type="protein sequence ID" value="PIX68988.1"/>
    <property type="molecule type" value="Genomic_DNA"/>
</dbReference>
<dbReference type="InterPro" id="IPR050065">
    <property type="entry name" value="GlmU-like"/>
</dbReference>
<evidence type="ECO:0000259" key="3">
    <source>
        <dbReference type="Pfam" id="PF25087"/>
    </source>
</evidence>
<dbReference type="Proteomes" id="UP000228500">
    <property type="component" value="Unassembled WGS sequence"/>
</dbReference>
<dbReference type="SUPFAM" id="SSF51161">
    <property type="entry name" value="Trimeric LpxA-like enzymes"/>
    <property type="match status" value="1"/>
</dbReference>
<dbReference type="Pfam" id="PF25087">
    <property type="entry name" value="GMPPB_C"/>
    <property type="match status" value="1"/>
</dbReference>
<dbReference type="InterPro" id="IPR056729">
    <property type="entry name" value="GMPPB_C"/>
</dbReference>
<dbReference type="Gene3D" id="2.160.10.10">
    <property type="entry name" value="Hexapeptide repeat proteins"/>
    <property type="match status" value="1"/>
</dbReference>
<dbReference type="GO" id="GO:0016779">
    <property type="term" value="F:nucleotidyltransferase activity"/>
    <property type="evidence" value="ECO:0007669"/>
    <property type="project" value="UniProtKB-ARBA"/>
</dbReference>
<proteinExistence type="predicted"/>
<reference evidence="5" key="1">
    <citation type="submission" date="2017-09" db="EMBL/GenBank/DDBJ databases">
        <title>Depth-based differentiation of microbial function through sediment-hosted aquifers and enrichment of novel symbionts in the deep terrestrial subsurface.</title>
        <authorList>
            <person name="Probst A.J."/>
            <person name="Ladd B."/>
            <person name="Jarett J.K."/>
            <person name="Geller-Mcgrath D.E."/>
            <person name="Sieber C.M.K."/>
            <person name="Emerson J.B."/>
            <person name="Anantharaman K."/>
            <person name="Thomas B.C."/>
            <person name="Malmstrom R."/>
            <person name="Stieglmeier M."/>
            <person name="Klingl A."/>
            <person name="Woyke T."/>
            <person name="Ryan C.M."/>
            <person name="Banfield J.F."/>
        </authorList>
    </citation>
    <scope>NUCLEOTIDE SEQUENCE [LARGE SCALE GENOMIC DNA]</scope>
</reference>
<feature type="non-terminal residue" evidence="4">
    <location>
        <position position="1"/>
    </location>
</feature>
<dbReference type="InterPro" id="IPR011004">
    <property type="entry name" value="Trimer_LpxA-like_sf"/>
</dbReference>
<accession>A0A2M7LLP6</accession>
<evidence type="ECO:0000256" key="1">
    <source>
        <dbReference type="ARBA" id="ARBA00022679"/>
    </source>
</evidence>